<dbReference type="InterPro" id="IPR019775">
    <property type="entry name" value="WD40_repeat_CS"/>
</dbReference>
<feature type="region of interest" description="Disordered" evidence="7">
    <location>
        <begin position="712"/>
        <end position="763"/>
    </location>
</feature>
<dbReference type="PROSITE" id="PS50082">
    <property type="entry name" value="WD_REPEATS_2"/>
    <property type="match status" value="8"/>
</dbReference>
<dbReference type="KEGG" id="bbrx:BRETT_004519"/>
<dbReference type="Pfam" id="PF04003">
    <property type="entry name" value="Utp12"/>
    <property type="match status" value="1"/>
</dbReference>
<evidence type="ECO:0000313" key="10">
    <source>
        <dbReference type="Proteomes" id="UP000663131"/>
    </source>
</evidence>
<feature type="repeat" description="WD" evidence="6">
    <location>
        <begin position="626"/>
        <end position="658"/>
    </location>
</feature>
<dbReference type="GO" id="GO:0034388">
    <property type="term" value="C:Pwp2p-containing subcomplex of 90S preribosome"/>
    <property type="evidence" value="ECO:0007669"/>
    <property type="project" value="TreeGrafter"/>
</dbReference>
<evidence type="ECO:0000256" key="1">
    <source>
        <dbReference type="ARBA" id="ARBA00004604"/>
    </source>
</evidence>
<feature type="compositionally biased region" description="Acidic residues" evidence="7">
    <location>
        <begin position="745"/>
        <end position="754"/>
    </location>
</feature>
<feature type="repeat" description="WD" evidence="6">
    <location>
        <begin position="668"/>
        <end position="700"/>
    </location>
</feature>
<protein>
    <recommendedName>
        <fullName evidence="8">Small-subunit processome Utp12 domain-containing protein</fullName>
    </recommendedName>
</protein>
<dbReference type="PANTHER" id="PTHR19853">
    <property type="entry name" value="WD REPEAT CONTAINING PROTEIN 3 WDR3"/>
    <property type="match status" value="1"/>
</dbReference>
<dbReference type="PRINTS" id="PR00320">
    <property type="entry name" value="GPROTEINBRPT"/>
</dbReference>
<dbReference type="PANTHER" id="PTHR19853:SF0">
    <property type="entry name" value="WD REPEAT-CONTAINING PROTEIN 3"/>
    <property type="match status" value="1"/>
</dbReference>
<evidence type="ECO:0000313" key="9">
    <source>
        <dbReference type="EMBL" id="QOU19298.1"/>
    </source>
</evidence>
<organism evidence="9 10">
    <name type="scientific">Dekkera bruxellensis</name>
    <name type="common">Brettanomyces custersii</name>
    <dbReference type="NCBI Taxonomy" id="5007"/>
    <lineage>
        <taxon>Eukaryota</taxon>
        <taxon>Fungi</taxon>
        <taxon>Dikarya</taxon>
        <taxon>Ascomycota</taxon>
        <taxon>Saccharomycotina</taxon>
        <taxon>Pichiomycetes</taxon>
        <taxon>Pichiales</taxon>
        <taxon>Pichiaceae</taxon>
        <taxon>Brettanomyces</taxon>
    </lineage>
</organism>
<reference evidence="9" key="2">
    <citation type="journal article" name="BMC Genomics">
        <title>New genome assemblies reveal patterns of domestication and adaptation across Brettanomyces (Dekkera) species.</title>
        <authorList>
            <person name="Roach M.J."/>
            <person name="Borneman A.R."/>
        </authorList>
    </citation>
    <scope>NUCLEOTIDE SEQUENCE</scope>
    <source>
        <strain evidence="9">UCD 2041</strain>
    </source>
</reference>
<dbReference type="RefSeq" id="XP_041135791.1">
    <property type="nucleotide sequence ID" value="XM_041283015.1"/>
</dbReference>
<proteinExistence type="inferred from homology"/>
<name>A0A871R6D8_DEKBR</name>
<feature type="domain" description="Small-subunit processome Utp12" evidence="8">
    <location>
        <begin position="825"/>
        <end position="935"/>
    </location>
</feature>
<reference evidence="9" key="1">
    <citation type="submission" date="2020-10" db="EMBL/GenBank/DDBJ databases">
        <authorList>
            <person name="Palmer J.M."/>
        </authorList>
    </citation>
    <scope>NUCLEOTIDE SEQUENCE</scope>
    <source>
        <strain evidence="9">UCD 2041</strain>
    </source>
</reference>
<dbReference type="InterPro" id="IPR001680">
    <property type="entry name" value="WD40_rpt"/>
</dbReference>
<dbReference type="Gene3D" id="2.130.10.10">
    <property type="entry name" value="YVTN repeat-like/Quinoprotein amine dehydrogenase"/>
    <property type="match status" value="3"/>
</dbReference>
<evidence type="ECO:0000256" key="3">
    <source>
        <dbReference type="ARBA" id="ARBA00022737"/>
    </source>
</evidence>
<evidence type="ECO:0000256" key="2">
    <source>
        <dbReference type="ARBA" id="ARBA00022574"/>
    </source>
</evidence>
<dbReference type="EMBL" id="CP063133">
    <property type="protein sequence ID" value="QOU19298.1"/>
    <property type="molecule type" value="Genomic_DNA"/>
</dbReference>
<dbReference type="InterPro" id="IPR036322">
    <property type="entry name" value="WD40_repeat_dom_sf"/>
</dbReference>
<evidence type="ECO:0000256" key="7">
    <source>
        <dbReference type="SAM" id="MobiDB-lite"/>
    </source>
</evidence>
<dbReference type="InterPro" id="IPR020472">
    <property type="entry name" value="WD40_PAC1"/>
</dbReference>
<feature type="repeat" description="WD" evidence="6">
    <location>
        <begin position="400"/>
        <end position="440"/>
    </location>
</feature>
<dbReference type="PROSITE" id="PS00678">
    <property type="entry name" value="WD_REPEATS_1"/>
    <property type="match status" value="5"/>
</dbReference>
<feature type="repeat" description="WD" evidence="6">
    <location>
        <begin position="159"/>
        <end position="209"/>
    </location>
</feature>
<dbReference type="GO" id="GO:0030490">
    <property type="term" value="P:maturation of SSU-rRNA"/>
    <property type="evidence" value="ECO:0007669"/>
    <property type="project" value="TreeGrafter"/>
</dbReference>
<dbReference type="GO" id="GO:0030515">
    <property type="term" value="F:snoRNA binding"/>
    <property type="evidence" value="ECO:0007669"/>
    <property type="project" value="TreeGrafter"/>
</dbReference>
<evidence type="ECO:0000259" key="8">
    <source>
        <dbReference type="Pfam" id="PF04003"/>
    </source>
</evidence>
<dbReference type="GO" id="GO:0032040">
    <property type="term" value="C:small-subunit processome"/>
    <property type="evidence" value="ECO:0007669"/>
    <property type="project" value="TreeGrafter"/>
</dbReference>
<dbReference type="Proteomes" id="UP000663131">
    <property type="component" value="Chromosome 5"/>
</dbReference>
<dbReference type="InterPro" id="IPR007148">
    <property type="entry name" value="SSU_processome_Utp12"/>
</dbReference>
<feature type="repeat" description="WD" evidence="6">
    <location>
        <begin position="491"/>
        <end position="518"/>
    </location>
</feature>
<feature type="region of interest" description="Disordered" evidence="7">
    <location>
        <begin position="946"/>
        <end position="968"/>
    </location>
</feature>
<comment type="subcellular location">
    <subcellularLocation>
        <location evidence="1">Nucleus</location>
        <location evidence="1">Nucleolus</location>
    </subcellularLocation>
</comment>
<feature type="compositionally biased region" description="Basic residues" evidence="7">
    <location>
        <begin position="959"/>
        <end position="968"/>
    </location>
</feature>
<evidence type="ECO:0000256" key="4">
    <source>
        <dbReference type="ARBA" id="ARBA00023242"/>
    </source>
</evidence>
<dbReference type="PROSITE" id="PS50294">
    <property type="entry name" value="WD_REPEATS_REGION"/>
    <property type="match status" value="6"/>
</dbReference>
<feature type="compositionally biased region" description="Basic and acidic residues" evidence="7">
    <location>
        <begin position="946"/>
        <end position="958"/>
    </location>
</feature>
<dbReference type="CDD" id="cd00200">
    <property type="entry name" value="WD40"/>
    <property type="match status" value="1"/>
</dbReference>
<dbReference type="AlphaFoldDB" id="A0A871R6D8"/>
<dbReference type="FunFam" id="2.130.10.10:FF:000178">
    <property type="entry name" value="WD repeat domain 3"/>
    <property type="match status" value="1"/>
</dbReference>
<sequence>MVKSYTRYELNRTIGVIASHSNSIFIEPDSKEAKKSAGRVITACLEEILVWDIKTGEILQRLHDGMAPGSLNSTSQNPPAQTVSLAYEPITNVLASGYSDGSIKIWDLTSGVVLINFQGHRSAVSMLKFDRSGTRLVSGSRDTTAILWDLVGETGLFKLEGHRDQITGIEFLSATDKTGTDEMDDWLLTTSKDGMIKLWDLKAKQCVETHVAHSGECWALGLNDTRELCLTCGMDNQVKLWKVDLTQEKTKIVEQGSFEKQSKRRGIEIGFHTTSQGEFFYISNADKMCELFRFRTEKEMKKATAKRTKRLQAKGLSEAEIEKNIKESTVNMLVAPFTVIYAERSKIRSATWGKLSDRKLDIVLSLTNNTLSYYNVTIPEVVRKHKSSEQVAEEKYILDRLGHRHDIRAVDISDDDALIITGSNNQLKVWNAKTGNCIRTFEKTGYVLSAKVLPGGSLVVIGTKDGYLRLLDLAKSTVLDSIDDAHGGKAIWSIDLSPDGKTIVTGSADKTIKFWEIKVIKDLVPGTTDKYVELLHLDHTRTLELTDDVLSVRVSPDGKYLAAALMDNTVKVFFYDTLKFYLSLYGHKLPVLSIDISFDSKTIITSSADKNIRIWGLDFGDCHRSIFGHQDAIMCVRFFPDSKNFVSCSKDGMVKTWDGDKFQNVQKLAVHQSEVWSLAMSHSGEFFVTVSHDSSIRIWQETDDQVFLEEEREKEMDENYEDELISSLEGGNGDDMALKKKSDSNEDDEDEDDEQSKITRVSRQTMEKLKAGEKLMDALDLSSKQMDDMINYEEEMQKFKHGQLGILQPTKPEVNALLQALNKTPEDYVLDALVKIKAAQLEDALLVLPFSYSLKLLKFIRIWTNADQQKKNNDYIARICRTLFFVTESNHMELISQKDPEIKMEIMDLKDQLREILEGTKDKVGLNLAGLKFIQEQWNQNHSHVFDESKPQEDEDSHKRKRVYTTIA</sequence>
<dbReference type="GeneID" id="64576442"/>
<feature type="repeat" description="WD" evidence="6">
    <location>
        <begin position="117"/>
        <end position="150"/>
    </location>
</feature>
<keyword evidence="2 6" id="KW-0853">WD repeat</keyword>
<dbReference type="InterPro" id="IPR051570">
    <property type="entry name" value="TBC1_cilium_biogenesis"/>
</dbReference>
<feature type="repeat" description="WD" evidence="6">
    <location>
        <begin position="84"/>
        <end position="116"/>
    </location>
</feature>
<feature type="repeat" description="WD" evidence="6">
    <location>
        <begin position="584"/>
        <end position="625"/>
    </location>
</feature>
<evidence type="ECO:0000256" key="6">
    <source>
        <dbReference type="PROSITE-ProRule" id="PRU00221"/>
    </source>
</evidence>
<dbReference type="FunFam" id="2.130.10.10:FF:000157">
    <property type="entry name" value="WD repeat domain 3"/>
    <property type="match status" value="1"/>
</dbReference>
<evidence type="ECO:0000256" key="5">
    <source>
        <dbReference type="ARBA" id="ARBA00038229"/>
    </source>
</evidence>
<comment type="similarity">
    <text evidence="5">Belongs to the WD repeat WDR3/UTP12 family.</text>
</comment>
<dbReference type="Pfam" id="PF25173">
    <property type="entry name" value="Beta-prop_WDR3_1st"/>
    <property type="match status" value="1"/>
</dbReference>
<keyword evidence="3" id="KW-0677">Repeat</keyword>
<keyword evidence="4" id="KW-0539">Nucleus</keyword>
<dbReference type="OrthoDB" id="407922at2759"/>
<accession>A0A871R6D8</accession>
<dbReference type="SMART" id="SM00320">
    <property type="entry name" value="WD40"/>
    <property type="match status" value="12"/>
</dbReference>
<dbReference type="InterPro" id="IPR015943">
    <property type="entry name" value="WD40/YVTN_repeat-like_dom_sf"/>
</dbReference>
<gene>
    <name evidence="9" type="ORF">BRETT_004519</name>
</gene>
<dbReference type="Pfam" id="PF25172">
    <property type="entry name" value="Beta-prop_WDR3_2nd"/>
    <property type="match status" value="1"/>
</dbReference>
<dbReference type="FunFam" id="2.130.10.10:FF:001139">
    <property type="entry name" value="DIP2p Nucleolar protein"/>
    <property type="match status" value="1"/>
</dbReference>
<dbReference type="SUPFAM" id="SSF50978">
    <property type="entry name" value="WD40 repeat-like"/>
    <property type="match status" value="2"/>
</dbReference>